<keyword evidence="2" id="KW-0413">Isomerase</keyword>
<evidence type="ECO:0000259" key="1">
    <source>
        <dbReference type="Pfam" id="PF01261"/>
    </source>
</evidence>
<accession>A0A849IA48</accession>
<organism evidence="2 3">
    <name type="scientific">Enterovirga aerilata</name>
    <dbReference type="NCBI Taxonomy" id="2730920"/>
    <lineage>
        <taxon>Bacteria</taxon>
        <taxon>Pseudomonadati</taxon>
        <taxon>Pseudomonadota</taxon>
        <taxon>Alphaproteobacteria</taxon>
        <taxon>Hyphomicrobiales</taxon>
        <taxon>Methylobacteriaceae</taxon>
        <taxon>Enterovirga</taxon>
    </lineage>
</organism>
<dbReference type="SUPFAM" id="SSF51658">
    <property type="entry name" value="Xylose isomerase-like"/>
    <property type="match status" value="1"/>
</dbReference>
<dbReference type="PANTHER" id="PTHR12110">
    <property type="entry name" value="HYDROXYPYRUVATE ISOMERASE"/>
    <property type="match status" value="1"/>
</dbReference>
<dbReference type="Proteomes" id="UP000564885">
    <property type="component" value="Unassembled WGS sequence"/>
</dbReference>
<dbReference type="PANTHER" id="PTHR12110:SF52">
    <property type="entry name" value="XYLOSE ISOMERASE"/>
    <property type="match status" value="1"/>
</dbReference>
<evidence type="ECO:0000313" key="3">
    <source>
        <dbReference type="Proteomes" id="UP000564885"/>
    </source>
</evidence>
<name>A0A849IA48_9HYPH</name>
<dbReference type="GO" id="GO:0016853">
    <property type="term" value="F:isomerase activity"/>
    <property type="evidence" value="ECO:0007669"/>
    <property type="project" value="UniProtKB-KW"/>
</dbReference>
<dbReference type="InterPro" id="IPR036237">
    <property type="entry name" value="Xyl_isomerase-like_sf"/>
</dbReference>
<dbReference type="AlphaFoldDB" id="A0A849IA48"/>
<evidence type="ECO:0000313" key="2">
    <source>
        <dbReference type="EMBL" id="NNM74181.1"/>
    </source>
</evidence>
<protein>
    <submittedName>
        <fullName evidence="2">Sugar phosphate isomerase/epimerase</fullName>
    </submittedName>
</protein>
<proteinExistence type="predicted"/>
<feature type="domain" description="Xylose isomerase-like TIM barrel" evidence="1">
    <location>
        <begin position="21"/>
        <end position="266"/>
    </location>
</feature>
<reference evidence="2 3" key="1">
    <citation type="submission" date="2020-04" db="EMBL/GenBank/DDBJ databases">
        <title>Enterovirga sp. isolate from soil.</title>
        <authorList>
            <person name="Chea S."/>
            <person name="Kim D.-U."/>
        </authorList>
    </citation>
    <scope>NUCLEOTIDE SEQUENCE [LARGE SCALE GENOMIC DNA]</scope>
    <source>
        <strain evidence="2 3">DB1703</strain>
    </source>
</reference>
<dbReference type="Pfam" id="PF01261">
    <property type="entry name" value="AP_endonuc_2"/>
    <property type="match status" value="1"/>
</dbReference>
<dbReference type="Gene3D" id="3.20.20.150">
    <property type="entry name" value="Divalent-metal-dependent TIM barrel enzymes"/>
    <property type="match status" value="1"/>
</dbReference>
<comment type="caution">
    <text evidence="2">The sequence shown here is derived from an EMBL/GenBank/DDBJ whole genome shotgun (WGS) entry which is preliminary data.</text>
</comment>
<dbReference type="EMBL" id="JABEPP010000005">
    <property type="protein sequence ID" value="NNM74181.1"/>
    <property type="molecule type" value="Genomic_DNA"/>
</dbReference>
<dbReference type="InterPro" id="IPR050312">
    <property type="entry name" value="IolE/XylAMocC-like"/>
</dbReference>
<keyword evidence="3" id="KW-1185">Reference proteome</keyword>
<gene>
    <name evidence="2" type="ORF">HJG44_17565</name>
</gene>
<dbReference type="InterPro" id="IPR013022">
    <property type="entry name" value="Xyl_isomerase-like_TIM-brl"/>
</dbReference>
<sequence>MQRLSLNHYITPDGYPLARFLDEAAEAGAEGVGLTERALSETALPELKRALRDRSLAVTSVNSAGFFLWSDADRAAQQSETNSRLIASAAELGADTLVLIGGGLHDLGGEYPGHLAAARARLDDAIPAILEEATRAGVRLGIEPMHPLRIFTKACLNTLAQTEALLQRHPGLGVVLDLFHSWWDPDLHDAIGRIAERITLVQVCGVTQPRTELALPRRCLLGEGVVDLPAILSTLSRAGYRGRFEFELFAPDLDGRAPADVMRAAIRDFERLSREEAEEQPAS</sequence>
<dbReference type="RefSeq" id="WP_171219643.1">
    <property type="nucleotide sequence ID" value="NZ_JABEPP010000005.1"/>
</dbReference>